<proteinExistence type="inferred from homology"/>
<comment type="similarity">
    <text evidence="2">Belongs to the SCM family.</text>
</comment>
<feature type="region of interest" description="Disordered" evidence="9">
    <location>
        <begin position="1"/>
        <end position="33"/>
    </location>
</feature>
<feature type="non-terminal residue" evidence="10">
    <location>
        <position position="164"/>
    </location>
</feature>
<keyword evidence="11" id="KW-1185">Reference proteome</keyword>
<dbReference type="PANTHER" id="PTHR12247:SF84">
    <property type="entry name" value="SEX COMB ON MIDLEG-LIKE PROTEIN 2"/>
    <property type="match status" value="1"/>
</dbReference>
<keyword evidence="3" id="KW-0678">Repressor</keyword>
<dbReference type="GO" id="GO:0005634">
    <property type="term" value="C:nucleus"/>
    <property type="evidence" value="ECO:0007669"/>
    <property type="project" value="UniProtKB-SubCell"/>
</dbReference>
<dbReference type="Gene3D" id="2.30.30.140">
    <property type="match status" value="1"/>
</dbReference>
<dbReference type="GO" id="GO:0045892">
    <property type="term" value="P:negative regulation of DNA-templated transcription"/>
    <property type="evidence" value="ECO:0007669"/>
    <property type="project" value="TreeGrafter"/>
</dbReference>
<comment type="subcellular location">
    <subcellularLocation>
        <location evidence="1">Nucleus</location>
    </subcellularLocation>
</comment>
<keyword evidence="5" id="KW-0805">Transcription regulation</keyword>
<feature type="compositionally biased region" description="Basic and acidic residues" evidence="9">
    <location>
        <begin position="1"/>
        <end position="19"/>
    </location>
</feature>
<dbReference type="GO" id="GO:0003682">
    <property type="term" value="F:chromatin binding"/>
    <property type="evidence" value="ECO:0007669"/>
    <property type="project" value="TreeGrafter"/>
</dbReference>
<evidence type="ECO:0000256" key="4">
    <source>
        <dbReference type="ARBA" id="ARBA00022737"/>
    </source>
</evidence>
<keyword evidence="4" id="KW-0677">Repeat</keyword>
<protein>
    <submittedName>
        <fullName evidence="10">Sex comb on midleg-like protein 2 isoform X1</fullName>
    </submittedName>
</protein>
<dbReference type="FunFam" id="2.30.30.140:FF:000016">
    <property type="entry name" value="polycomb protein SCMH1 isoform X1"/>
    <property type="match status" value="1"/>
</dbReference>
<evidence type="ECO:0000256" key="7">
    <source>
        <dbReference type="ARBA" id="ARBA00023242"/>
    </source>
</evidence>
<keyword evidence="7" id="KW-0539">Nucleus</keyword>
<dbReference type="Proteomes" id="UP000727407">
    <property type="component" value="Unassembled WGS sequence"/>
</dbReference>
<dbReference type="OrthoDB" id="5912862at2759"/>
<dbReference type="PROSITE" id="PS51079">
    <property type="entry name" value="MBT"/>
    <property type="match status" value="1"/>
</dbReference>
<sequence>MGKTPQKDKKDVTQEKPRGTSDVPVPLQTPNREPFNWEDYLKETSSVPAPPSCFRQSRIAPTNDFKVGMKVETYDPRNASSVCIATVMRLMGARLRLRLDGSDSTNDFWRLVDSSDIQPVGTCEKSGDMLQPPLGFRMNASSWPMFLLRTLNGAEIAPVSAFKK</sequence>
<dbReference type="AlphaFoldDB" id="A0A8J4UA45"/>
<evidence type="ECO:0000256" key="6">
    <source>
        <dbReference type="ARBA" id="ARBA00023163"/>
    </source>
</evidence>
<evidence type="ECO:0000256" key="5">
    <source>
        <dbReference type="ARBA" id="ARBA00023015"/>
    </source>
</evidence>
<feature type="repeat" description="MBT" evidence="8">
    <location>
        <begin position="35"/>
        <end position="133"/>
    </location>
</feature>
<dbReference type="InterPro" id="IPR004092">
    <property type="entry name" value="Mbt"/>
</dbReference>
<gene>
    <name evidence="10" type="ORF">DAT39_006272</name>
</gene>
<evidence type="ECO:0000313" key="10">
    <source>
        <dbReference type="EMBL" id="KAF5904018.1"/>
    </source>
</evidence>
<comment type="caution">
    <text evidence="10">The sequence shown here is derived from an EMBL/GenBank/DDBJ whole genome shotgun (WGS) entry which is preliminary data.</text>
</comment>
<evidence type="ECO:0000256" key="3">
    <source>
        <dbReference type="ARBA" id="ARBA00022491"/>
    </source>
</evidence>
<organism evidence="10 11">
    <name type="scientific">Clarias magur</name>
    <name type="common">Asian catfish</name>
    <name type="synonym">Macropteronotus magur</name>
    <dbReference type="NCBI Taxonomy" id="1594786"/>
    <lineage>
        <taxon>Eukaryota</taxon>
        <taxon>Metazoa</taxon>
        <taxon>Chordata</taxon>
        <taxon>Craniata</taxon>
        <taxon>Vertebrata</taxon>
        <taxon>Euteleostomi</taxon>
        <taxon>Actinopterygii</taxon>
        <taxon>Neopterygii</taxon>
        <taxon>Teleostei</taxon>
        <taxon>Ostariophysi</taxon>
        <taxon>Siluriformes</taxon>
        <taxon>Clariidae</taxon>
        <taxon>Clarias</taxon>
    </lineage>
</organism>
<keyword evidence="6" id="KW-0804">Transcription</keyword>
<accession>A0A8J4UA45</accession>
<reference evidence="10" key="1">
    <citation type="submission" date="2020-07" db="EMBL/GenBank/DDBJ databases">
        <title>Clarias magur genome sequencing, assembly and annotation.</title>
        <authorList>
            <person name="Kushwaha B."/>
            <person name="Kumar R."/>
            <person name="Das P."/>
            <person name="Joshi C.G."/>
            <person name="Kumar D."/>
            <person name="Nagpure N.S."/>
            <person name="Pandey M."/>
            <person name="Agarwal S."/>
            <person name="Srivastava S."/>
            <person name="Singh M."/>
            <person name="Sahoo L."/>
            <person name="Jayasankar P."/>
            <person name="Meher P.K."/>
            <person name="Koringa P.G."/>
            <person name="Iquebal M.A."/>
            <person name="Das S.P."/>
            <person name="Bit A."/>
            <person name="Patnaik S."/>
            <person name="Patel N."/>
            <person name="Shah T.M."/>
            <person name="Hinsu A."/>
            <person name="Jena J.K."/>
        </authorList>
    </citation>
    <scope>NUCLEOTIDE SEQUENCE</scope>
    <source>
        <strain evidence="10">CIFAMagur01</strain>
        <tissue evidence="10">Testis</tissue>
    </source>
</reference>
<evidence type="ECO:0000256" key="2">
    <source>
        <dbReference type="ARBA" id="ARBA00008469"/>
    </source>
</evidence>
<evidence type="ECO:0000256" key="1">
    <source>
        <dbReference type="ARBA" id="ARBA00004123"/>
    </source>
</evidence>
<name>A0A8J4UA45_CLAMG</name>
<evidence type="ECO:0000256" key="9">
    <source>
        <dbReference type="SAM" id="MobiDB-lite"/>
    </source>
</evidence>
<evidence type="ECO:0000313" key="11">
    <source>
        <dbReference type="Proteomes" id="UP000727407"/>
    </source>
</evidence>
<dbReference type="PANTHER" id="PTHR12247">
    <property type="entry name" value="POLYCOMB GROUP PROTEIN"/>
    <property type="match status" value="1"/>
</dbReference>
<dbReference type="InterPro" id="IPR050548">
    <property type="entry name" value="PcG_chromatin_remod_factors"/>
</dbReference>
<dbReference type="SUPFAM" id="SSF63748">
    <property type="entry name" value="Tudor/PWWP/MBT"/>
    <property type="match status" value="1"/>
</dbReference>
<dbReference type="EMBL" id="QNUK01000064">
    <property type="protein sequence ID" value="KAF5904018.1"/>
    <property type="molecule type" value="Genomic_DNA"/>
</dbReference>
<dbReference type="GO" id="GO:0042393">
    <property type="term" value="F:histone binding"/>
    <property type="evidence" value="ECO:0007669"/>
    <property type="project" value="TreeGrafter"/>
</dbReference>
<dbReference type="SMART" id="SM00561">
    <property type="entry name" value="MBT"/>
    <property type="match status" value="1"/>
</dbReference>
<dbReference type="Pfam" id="PF02820">
    <property type="entry name" value="MBT"/>
    <property type="match status" value="1"/>
</dbReference>
<evidence type="ECO:0000256" key="8">
    <source>
        <dbReference type="PROSITE-ProRule" id="PRU00459"/>
    </source>
</evidence>